<comment type="caution">
    <text evidence="1">The sequence shown here is derived from an EMBL/GenBank/DDBJ whole genome shotgun (WGS) entry which is preliminary data.</text>
</comment>
<name>A0A9D4T6I6_RHISA</name>
<accession>A0A9D4T6I6</accession>
<dbReference type="Proteomes" id="UP000821837">
    <property type="component" value="Chromosome 11"/>
</dbReference>
<dbReference type="EMBL" id="JABSTV010001247">
    <property type="protein sequence ID" value="KAH7973199.1"/>
    <property type="molecule type" value="Genomic_DNA"/>
</dbReference>
<evidence type="ECO:0000313" key="2">
    <source>
        <dbReference type="Proteomes" id="UP000821837"/>
    </source>
</evidence>
<sequence>MARTRLRGEATTMAATLVANKRLHASDGSGSLQEFIRTMQANPGYSAGISFDMRYGVDPYNSGAITLPGLLDDVLTELGDLASRSNIKHYGFLNAMALPRFLNFPSTAIRESIPKLRKLQAADGSSKIVVALGGMNYTNFTDWITYYEPTLLHLSSVETMMTDKLCAAAPPTVWSTTSTIFTSIERVSRYLLDSQTYPEKLYMGVSFEMGVNLYQLTETDTPIESAPYAPCDQFTQVGYEQVCDPHVKLQILDDIVVESGVILDYVFFYDSWDTMKKKVDGLLKLNLRKNIAWLLYNTHFSDSPWTCGSSLDRERKLRDYLASKT</sequence>
<protein>
    <submittedName>
        <fullName evidence="1">Uncharacterized protein</fullName>
    </submittedName>
</protein>
<dbReference type="VEuPathDB" id="VectorBase:RSAN_052699"/>
<keyword evidence="2" id="KW-1185">Reference proteome</keyword>
<organism evidence="1 2">
    <name type="scientific">Rhipicephalus sanguineus</name>
    <name type="common">Brown dog tick</name>
    <name type="synonym">Ixodes sanguineus</name>
    <dbReference type="NCBI Taxonomy" id="34632"/>
    <lineage>
        <taxon>Eukaryota</taxon>
        <taxon>Metazoa</taxon>
        <taxon>Ecdysozoa</taxon>
        <taxon>Arthropoda</taxon>
        <taxon>Chelicerata</taxon>
        <taxon>Arachnida</taxon>
        <taxon>Acari</taxon>
        <taxon>Parasitiformes</taxon>
        <taxon>Ixodida</taxon>
        <taxon>Ixodoidea</taxon>
        <taxon>Ixodidae</taxon>
        <taxon>Rhipicephalinae</taxon>
        <taxon>Rhipicephalus</taxon>
        <taxon>Rhipicephalus</taxon>
    </lineage>
</organism>
<gene>
    <name evidence="1" type="ORF">HPB52_022758</name>
</gene>
<evidence type="ECO:0000313" key="1">
    <source>
        <dbReference type="EMBL" id="KAH7973199.1"/>
    </source>
</evidence>
<reference evidence="1" key="1">
    <citation type="journal article" date="2020" name="Cell">
        <title>Large-Scale Comparative Analyses of Tick Genomes Elucidate Their Genetic Diversity and Vector Capacities.</title>
        <authorList>
            <consortium name="Tick Genome and Microbiome Consortium (TIGMIC)"/>
            <person name="Jia N."/>
            <person name="Wang J."/>
            <person name="Shi W."/>
            <person name="Du L."/>
            <person name="Sun Y."/>
            <person name="Zhan W."/>
            <person name="Jiang J.F."/>
            <person name="Wang Q."/>
            <person name="Zhang B."/>
            <person name="Ji P."/>
            <person name="Bell-Sakyi L."/>
            <person name="Cui X.M."/>
            <person name="Yuan T.T."/>
            <person name="Jiang B.G."/>
            <person name="Yang W.F."/>
            <person name="Lam T.T."/>
            <person name="Chang Q.C."/>
            <person name="Ding S.J."/>
            <person name="Wang X.J."/>
            <person name="Zhu J.G."/>
            <person name="Ruan X.D."/>
            <person name="Zhao L."/>
            <person name="Wei J.T."/>
            <person name="Ye R.Z."/>
            <person name="Que T.C."/>
            <person name="Du C.H."/>
            <person name="Zhou Y.H."/>
            <person name="Cheng J.X."/>
            <person name="Dai P.F."/>
            <person name="Guo W.B."/>
            <person name="Han X.H."/>
            <person name="Huang E.J."/>
            <person name="Li L.F."/>
            <person name="Wei W."/>
            <person name="Gao Y.C."/>
            <person name="Liu J.Z."/>
            <person name="Shao H.Z."/>
            <person name="Wang X."/>
            <person name="Wang C.C."/>
            <person name="Yang T.C."/>
            <person name="Huo Q.B."/>
            <person name="Li W."/>
            <person name="Chen H.Y."/>
            <person name="Chen S.E."/>
            <person name="Zhou L.G."/>
            <person name="Ni X.B."/>
            <person name="Tian J.H."/>
            <person name="Sheng Y."/>
            <person name="Liu T."/>
            <person name="Pan Y.S."/>
            <person name="Xia L.Y."/>
            <person name="Li J."/>
            <person name="Zhao F."/>
            <person name="Cao W.C."/>
        </authorList>
    </citation>
    <scope>NUCLEOTIDE SEQUENCE</scope>
    <source>
        <strain evidence="1">Rsan-2018</strain>
    </source>
</reference>
<reference evidence="1" key="2">
    <citation type="submission" date="2021-09" db="EMBL/GenBank/DDBJ databases">
        <authorList>
            <person name="Jia N."/>
            <person name="Wang J."/>
            <person name="Shi W."/>
            <person name="Du L."/>
            <person name="Sun Y."/>
            <person name="Zhan W."/>
            <person name="Jiang J."/>
            <person name="Wang Q."/>
            <person name="Zhang B."/>
            <person name="Ji P."/>
            <person name="Sakyi L.B."/>
            <person name="Cui X."/>
            <person name="Yuan T."/>
            <person name="Jiang B."/>
            <person name="Yang W."/>
            <person name="Lam T.T.-Y."/>
            <person name="Chang Q."/>
            <person name="Ding S."/>
            <person name="Wang X."/>
            <person name="Zhu J."/>
            <person name="Ruan X."/>
            <person name="Zhao L."/>
            <person name="Wei J."/>
            <person name="Que T."/>
            <person name="Du C."/>
            <person name="Cheng J."/>
            <person name="Dai P."/>
            <person name="Han X."/>
            <person name="Huang E."/>
            <person name="Gao Y."/>
            <person name="Liu J."/>
            <person name="Shao H."/>
            <person name="Ye R."/>
            <person name="Li L."/>
            <person name="Wei W."/>
            <person name="Wang X."/>
            <person name="Wang C."/>
            <person name="Huo Q."/>
            <person name="Li W."/>
            <person name="Guo W."/>
            <person name="Chen H."/>
            <person name="Chen S."/>
            <person name="Zhou L."/>
            <person name="Zhou L."/>
            <person name="Ni X."/>
            <person name="Tian J."/>
            <person name="Zhou Y."/>
            <person name="Sheng Y."/>
            <person name="Liu T."/>
            <person name="Pan Y."/>
            <person name="Xia L."/>
            <person name="Li J."/>
            <person name="Zhao F."/>
            <person name="Cao W."/>
        </authorList>
    </citation>
    <scope>NUCLEOTIDE SEQUENCE</scope>
    <source>
        <strain evidence="1">Rsan-2018</strain>
        <tissue evidence="1">Larvae</tissue>
    </source>
</reference>
<proteinExistence type="predicted"/>
<dbReference type="AlphaFoldDB" id="A0A9D4T6I6"/>